<comment type="caution">
    <text evidence="2">The sequence shown here is derived from an EMBL/GenBank/DDBJ whole genome shotgun (WGS) entry which is preliminary data.</text>
</comment>
<keyword evidence="3" id="KW-1185">Reference proteome</keyword>
<dbReference type="Proteomes" id="UP001139263">
    <property type="component" value="Unassembled WGS sequence"/>
</dbReference>
<reference evidence="2" key="1">
    <citation type="submission" date="2022-03" db="EMBL/GenBank/DDBJ databases">
        <title>Draft Genome Sequence of Firmicute Strain S0AB, a Heterotrophic Iron/Sulfur-Oxidizing Extreme Acidophile.</title>
        <authorList>
            <person name="Vergara E."/>
            <person name="Pakostova E."/>
            <person name="Johnson D.B."/>
            <person name="Holmes D.S."/>
        </authorList>
    </citation>
    <scope>NUCLEOTIDE SEQUENCE</scope>
    <source>
        <strain evidence="2">S0AB</strain>
    </source>
</reference>
<proteinExistence type="predicted"/>
<protein>
    <submittedName>
        <fullName evidence="2">Uncharacterized protein</fullName>
    </submittedName>
</protein>
<keyword evidence="1" id="KW-1133">Transmembrane helix</keyword>
<keyword evidence="1" id="KW-0472">Membrane</keyword>
<accession>A0A9X1V6E8</accession>
<evidence type="ECO:0000313" key="3">
    <source>
        <dbReference type="Proteomes" id="UP001139263"/>
    </source>
</evidence>
<feature type="transmembrane region" description="Helical" evidence="1">
    <location>
        <begin position="7"/>
        <end position="22"/>
    </location>
</feature>
<dbReference type="AlphaFoldDB" id="A0A9X1V6E8"/>
<name>A0A9X1V6E8_9BACL</name>
<dbReference type="EMBL" id="JALBUF010000001">
    <property type="protein sequence ID" value="MCI0181804.1"/>
    <property type="molecule type" value="Genomic_DNA"/>
</dbReference>
<sequence length="70" mass="7827">MPRGIRYLFYALIFAFALAGLVLGQQIILGICLALSIIIGVIADGFDNKRDEPFKKYNVKHKHHKPTNAS</sequence>
<evidence type="ECO:0000313" key="2">
    <source>
        <dbReference type="EMBL" id="MCI0181804.1"/>
    </source>
</evidence>
<evidence type="ECO:0000256" key="1">
    <source>
        <dbReference type="SAM" id="Phobius"/>
    </source>
</evidence>
<keyword evidence="1" id="KW-0812">Transmembrane</keyword>
<dbReference type="RefSeq" id="WP_241711438.1">
    <property type="nucleotide sequence ID" value="NZ_JALBUF010000001.1"/>
</dbReference>
<organism evidence="2 3">
    <name type="scientific">Sulfoacidibacillus ferrooxidans</name>
    <dbReference type="NCBI Taxonomy" id="2005001"/>
    <lineage>
        <taxon>Bacteria</taxon>
        <taxon>Bacillati</taxon>
        <taxon>Bacillota</taxon>
        <taxon>Bacilli</taxon>
        <taxon>Bacillales</taxon>
        <taxon>Alicyclobacillaceae</taxon>
        <taxon>Sulfoacidibacillus</taxon>
    </lineage>
</organism>
<gene>
    <name evidence="2" type="ORF">MM817_00038</name>
</gene>